<dbReference type="EMBL" id="CATQJA010002699">
    <property type="protein sequence ID" value="CAJ0584689.1"/>
    <property type="molecule type" value="Genomic_DNA"/>
</dbReference>
<dbReference type="InterPro" id="IPR002918">
    <property type="entry name" value="Lipase_EstA/Esterase_EstB"/>
</dbReference>
<comment type="caution">
    <text evidence="2">The sequence shown here is derived from an EMBL/GenBank/DDBJ whole genome shotgun (WGS) entry which is preliminary data.</text>
</comment>
<accession>A0AA36GB66</accession>
<evidence type="ECO:0008006" key="4">
    <source>
        <dbReference type="Google" id="ProtNLM"/>
    </source>
</evidence>
<dbReference type="Gene3D" id="3.40.50.1820">
    <property type="entry name" value="alpha/beta hydrolase"/>
    <property type="match status" value="1"/>
</dbReference>
<dbReference type="InterPro" id="IPR029058">
    <property type="entry name" value="AB_hydrolase_fold"/>
</dbReference>
<dbReference type="AlphaFoldDB" id="A0AA36GB66"/>
<dbReference type="PANTHER" id="PTHR32015">
    <property type="entry name" value="FASTING INDUCED LIPASE"/>
    <property type="match status" value="1"/>
</dbReference>
<keyword evidence="3" id="KW-1185">Reference proteome</keyword>
<dbReference type="GO" id="GO:0016042">
    <property type="term" value="P:lipid catabolic process"/>
    <property type="evidence" value="ECO:0007669"/>
    <property type="project" value="InterPro"/>
</dbReference>
<dbReference type="SUPFAM" id="SSF53474">
    <property type="entry name" value="alpha/beta-Hydrolases"/>
    <property type="match status" value="1"/>
</dbReference>
<feature type="non-terminal residue" evidence="2">
    <location>
        <position position="356"/>
    </location>
</feature>
<name>A0AA36GB66_9BILA</name>
<protein>
    <recommendedName>
        <fullName evidence="4">Lipase</fullName>
    </recommendedName>
</protein>
<feature type="signal peptide" evidence="1">
    <location>
        <begin position="1"/>
        <end position="16"/>
    </location>
</feature>
<keyword evidence="1" id="KW-0732">Signal</keyword>
<organism evidence="2 3">
    <name type="scientific">Mesorhabditis spiculigera</name>
    <dbReference type="NCBI Taxonomy" id="96644"/>
    <lineage>
        <taxon>Eukaryota</taxon>
        <taxon>Metazoa</taxon>
        <taxon>Ecdysozoa</taxon>
        <taxon>Nematoda</taxon>
        <taxon>Chromadorea</taxon>
        <taxon>Rhabditida</taxon>
        <taxon>Rhabditina</taxon>
        <taxon>Rhabditomorpha</taxon>
        <taxon>Rhabditoidea</taxon>
        <taxon>Rhabditidae</taxon>
        <taxon>Mesorhabditinae</taxon>
        <taxon>Mesorhabditis</taxon>
    </lineage>
</organism>
<feature type="chain" id="PRO_5041320526" description="Lipase" evidence="1">
    <location>
        <begin position="17"/>
        <end position="356"/>
    </location>
</feature>
<dbReference type="PANTHER" id="PTHR32015:SF9">
    <property type="entry name" value="LIPASE RELATED-RELATED"/>
    <property type="match status" value="1"/>
</dbReference>
<gene>
    <name evidence="2" type="ORF">MSPICULIGERA_LOCUS22734</name>
</gene>
<evidence type="ECO:0000313" key="2">
    <source>
        <dbReference type="EMBL" id="CAJ0584689.1"/>
    </source>
</evidence>
<proteinExistence type="predicted"/>
<dbReference type="Pfam" id="PF01674">
    <property type="entry name" value="Lipase_2"/>
    <property type="match status" value="1"/>
</dbReference>
<reference evidence="2" key="1">
    <citation type="submission" date="2023-06" db="EMBL/GenBank/DDBJ databases">
        <authorList>
            <person name="Delattre M."/>
        </authorList>
    </citation>
    <scope>NUCLEOTIDE SEQUENCE</scope>
    <source>
        <strain evidence="2">AF72</strain>
    </source>
</reference>
<sequence>MRLVLLAESYLAVVLGKDVKGNVEYGPFKTDFSNWLKGKGNNFAFKSFETYGATGSFGGKDPNQKVVKTPVIFIHGNADSALDTGALMSQGWTAAIPHFLEAGYTFAELYGLTYGARNISLAADTKMSCEWIKGHREFVLNVLDYTAAPKVNIIGHSMGATIARSLAKGGLVEFPGEDHCDLGSPINDKIDVFIGVAGAHFGMCMCVTMPGKGSCDPTGGFWPGGTCGGELHRQCAQAAEGECRDMQYGDFLRSINNSPVQKEAGYVFSFFSHDDNVLGPHTMTWGRMTSIIPHEDDHMEYTKLDHFQMKEASAKAAIFAFENHKLPPKRQRGLQNTGLDLMDGHYEAAKPFVWPH</sequence>
<dbReference type="Proteomes" id="UP001177023">
    <property type="component" value="Unassembled WGS sequence"/>
</dbReference>
<dbReference type="GO" id="GO:0016298">
    <property type="term" value="F:lipase activity"/>
    <property type="evidence" value="ECO:0007669"/>
    <property type="project" value="TreeGrafter"/>
</dbReference>
<evidence type="ECO:0000256" key="1">
    <source>
        <dbReference type="SAM" id="SignalP"/>
    </source>
</evidence>
<evidence type="ECO:0000313" key="3">
    <source>
        <dbReference type="Proteomes" id="UP001177023"/>
    </source>
</evidence>